<keyword evidence="3" id="KW-1185">Reference proteome</keyword>
<comment type="caution">
    <text evidence="2">The sequence shown here is derived from an EMBL/GenBank/DDBJ whole genome shotgun (WGS) entry which is preliminary data.</text>
</comment>
<dbReference type="EMBL" id="JACHMH010000001">
    <property type="protein sequence ID" value="MBB4676729.1"/>
    <property type="molecule type" value="Genomic_DNA"/>
</dbReference>
<evidence type="ECO:0000259" key="1">
    <source>
        <dbReference type="Pfam" id="PF00144"/>
    </source>
</evidence>
<dbReference type="Proteomes" id="UP000533598">
    <property type="component" value="Unassembled WGS sequence"/>
</dbReference>
<dbReference type="PANTHER" id="PTHR46825:SF9">
    <property type="entry name" value="BETA-LACTAMASE-RELATED DOMAIN-CONTAINING PROTEIN"/>
    <property type="match status" value="1"/>
</dbReference>
<name>A0A7W7CBX8_9PSEU</name>
<proteinExistence type="predicted"/>
<dbReference type="Gene3D" id="3.40.710.10">
    <property type="entry name" value="DD-peptidase/beta-lactamase superfamily"/>
    <property type="match status" value="1"/>
</dbReference>
<dbReference type="PANTHER" id="PTHR46825">
    <property type="entry name" value="D-ALANYL-D-ALANINE-CARBOXYPEPTIDASE/ENDOPEPTIDASE AMPH"/>
    <property type="match status" value="1"/>
</dbReference>
<gene>
    <name evidence="2" type="ORF">HNR67_002847</name>
</gene>
<dbReference type="InterPro" id="IPR012338">
    <property type="entry name" value="Beta-lactam/transpept-like"/>
</dbReference>
<accession>A0A7W7CBX8</accession>
<protein>
    <submittedName>
        <fullName evidence="2">CubicO group peptidase (Beta-lactamase class C family)</fullName>
    </submittedName>
</protein>
<dbReference type="Pfam" id="PF00144">
    <property type="entry name" value="Beta-lactamase"/>
    <property type="match status" value="1"/>
</dbReference>
<sequence length="475" mass="50075">MTFDLTHWQTRLDQLRAAHQVPGATLAVLVDGRIHELASGVLHRGTGVTATTDSLFQLGSVAKVYTATLVLRLVEAGRLDLDARVIDVLPGFTVADPVATATVTVRQLLNHTSGLSGDFSLDTGRGDDALARYIDACADLGQDFPPGAAFAYSSSGYNVLGRIIEVITGLTWDEALRTMLLEPLGLTHSVTLPEQALRFRTATGHEGPQGEDPTPVPVWNLMTRNAGPYGGALCGSAADLVRFAHLHLNEGRTPDGTRLLSPDTVTAMQHREVEVPDKWTVSSDAWGLGWTLYDWNGTPGYGHDGAATGQFAYLRVIPGARVAVALLTNGGDARILYADLFRELLAEIADVRMPAPFGPPAEPLVVDVARFAGTYRREGVEITVTAEGGVARLVYRFVGGMAVYSDALEMELTAVSESAGVSGTAASGAAGAGVTVFAGPGTGTFSGDWMPVVFSRLPDGTGCVYVGARATPKIA</sequence>
<dbReference type="InterPro" id="IPR050491">
    <property type="entry name" value="AmpC-like"/>
</dbReference>
<organism evidence="2 3">
    <name type="scientific">Crossiella cryophila</name>
    <dbReference type="NCBI Taxonomy" id="43355"/>
    <lineage>
        <taxon>Bacteria</taxon>
        <taxon>Bacillati</taxon>
        <taxon>Actinomycetota</taxon>
        <taxon>Actinomycetes</taxon>
        <taxon>Pseudonocardiales</taxon>
        <taxon>Pseudonocardiaceae</taxon>
        <taxon>Crossiella</taxon>
    </lineage>
</organism>
<evidence type="ECO:0000313" key="2">
    <source>
        <dbReference type="EMBL" id="MBB4676729.1"/>
    </source>
</evidence>
<reference evidence="2 3" key="1">
    <citation type="submission" date="2020-08" db="EMBL/GenBank/DDBJ databases">
        <title>Sequencing the genomes of 1000 actinobacteria strains.</title>
        <authorList>
            <person name="Klenk H.-P."/>
        </authorList>
    </citation>
    <scope>NUCLEOTIDE SEQUENCE [LARGE SCALE GENOMIC DNA]</scope>
    <source>
        <strain evidence="2 3">DSM 44230</strain>
    </source>
</reference>
<feature type="domain" description="Beta-lactamase-related" evidence="1">
    <location>
        <begin position="11"/>
        <end position="332"/>
    </location>
</feature>
<dbReference type="InterPro" id="IPR001466">
    <property type="entry name" value="Beta-lactam-related"/>
</dbReference>
<dbReference type="AlphaFoldDB" id="A0A7W7CBX8"/>
<dbReference type="RefSeq" id="WP_185002515.1">
    <property type="nucleotide sequence ID" value="NZ_BAAAUI010000068.1"/>
</dbReference>
<dbReference type="SUPFAM" id="SSF56601">
    <property type="entry name" value="beta-lactamase/transpeptidase-like"/>
    <property type="match status" value="1"/>
</dbReference>
<evidence type="ECO:0000313" key="3">
    <source>
        <dbReference type="Proteomes" id="UP000533598"/>
    </source>
</evidence>